<organism evidence="3 4">
    <name type="scientific">Ohtaekwangia koreensis</name>
    <dbReference type="NCBI Taxonomy" id="688867"/>
    <lineage>
        <taxon>Bacteria</taxon>
        <taxon>Pseudomonadati</taxon>
        <taxon>Bacteroidota</taxon>
        <taxon>Cytophagia</taxon>
        <taxon>Cytophagales</taxon>
        <taxon>Fulvivirgaceae</taxon>
        <taxon>Ohtaekwangia</taxon>
    </lineage>
</organism>
<keyword evidence="1" id="KW-0677">Repeat</keyword>
<dbReference type="Pfam" id="PF13585">
    <property type="entry name" value="CHU_C"/>
    <property type="match status" value="1"/>
</dbReference>
<evidence type="ECO:0000256" key="1">
    <source>
        <dbReference type="ARBA" id="ARBA00022737"/>
    </source>
</evidence>
<dbReference type="STRING" id="688867.SAMN05660236_2418"/>
<dbReference type="RefSeq" id="WP_079686873.1">
    <property type="nucleotide sequence ID" value="NZ_FUZU01000001.1"/>
</dbReference>
<reference evidence="3 4" key="1">
    <citation type="submission" date="2017-02" db="EMBL/GenBank/DDBJ databases">
        <authorList>
            <person name="Peterson S.W."/>
        </authorList>
    </citation>
    <scope>NUCLEOTIDE SEQUENCE [LARGE SCALE GENOMIC DNA]</scope>
    <source>
        <strain evidence="3 4">DSM 25262</strain>
    </source>
</reference>
<dbReference type="Gene3D" id="2.60.40.10">
    <property type="entry name" value="Immunoglobulins"/>
    <property type="match status" value="2"/>
</dbReference>
<feature type="domain" description="HYR" evidence="2">
    <location>
        <begin position="327"/>
        <end position="403"/>
    </location>
</feature>
<dbReference type="InterPro" id="IPR013783">
    <property type="entry name" value="Ig-like_fold"/>
</dbReference>
<keyword evidence="4" id="KW-1185">Reference proteome</keyword>
<dbReference type="NCBIfam" id="TIGR04131">
    <property type="entry name" value="Bac_Flav_CTERM"/>
    <property type="match status" value="1"/>
</dbReference>
<proteinExistence type="predicted"/>
<dbReference type="Gene3D" id="2.60.40.4140">
    <property type="match status" value="1"/>
</dbReference>
<accession>A0A1T5KNW1</accession>
<dbReference type="Pfam" id="PF02494">
    <property type="entry name" value="HYR"/>
    <property type="match status" value="4"/>
</dbReference>
<evidence type="ECO:0000313" key="4">
    <source>
        <dbReference type="Proteomes" id="UP000190961"/>
    </source>
</evidence>
<gene>
    <name evidence="3" type="ORF">SAMN05660236_2418</name>
</gene>
<evidence type="ECO:0000313" key="3">
    <source>
        <dbReference type="EMBL" id="SKC65444.1"/>
    </source>
</evidence>
<dbReference type="Proteomes" id="UP000190961">
    <property type="component" value="Unassembled WGS sequence"/>
</dbReference>
<feature type="domain" description="HYR" evidence="2">
    <location>
        <begin position="245"/>
        <end position="326"/>
    </location>
</feature>
<dbReference type="AlphaFoldDB" id="A0A1T5KNW1"/>
<dbReference type="PROSITE" id="PS50825">
    <property type="entry name" value="HYR"/>
    <property type="match status" value="4"/>
</dbReference>
<dbReference type="Gene3D" id="2.60.40.4070">
    <property type="match status" value="1"/>
</dbReference>
<dbReference type="PANTHER" id="PTHR24273">
    <property type="entry name" value="FI04643P-RELATED"/>
    <property type="match status" value="1"/>
</dbReference>
<dbReference type="EMBL" id="FUZU01000001">
    <property type="protein sequence ID" value="SKC65444.1"/>
    <property type="molecule type" value="Genomic_DNA"/>
</dbReference>
<dbReference type="OrthoDB" id="631648at2"/>
<protein>
    <submittedName>
        <fullName evidence="3">Gliding motility-associated C-terminal domain-containing protein</fullName>
    </submittedName>
</protein>
<feature type="domain" description="HYR" evidence="2">
    <location>
        <begin position="404"/>
        <end position="485"/>
    </location>
</feature>
<sequence length="581" mass="61657">MSNTQLTPTPDYIIQASTSCLPGPLLYFPKKAFVLMLYLICFTVQVYAQSSCNCPTPSECKPCAGGISQLTLRYNGFFPALVLIRDNGGAIFIETLQPSEVFTVSGQSNGKFAANQIYIFANGIFSAEIKVNCSMEFDPTASIGWFTIMGARSKDGGTLCCTASAGDAASPVISGCPADIVIAATSQCTASATWQEPRAEDCHLKSFTSTKSSGATFPIGTTRVTYTATDASNNSSTCSFNVVVQDKSAPAVSNCPAQINIKAGDNCKAKTTWTPPTFTDNCGAVTVTSTHTPGSELNIGTTEVIYTARDNAGNRTQCKFNIVVEDSSVPVVATKPEDVVVPADGNCKAAASWTPPTFTDCSSVTITSSHKPGSIFPMGTTEVTYTAKDKAGNTIRYTFDVTVKSAAAPVFSACPSDVLIKTTELSGAEAMWEPPIASDDCEAPVITASHDPGTSFPIGNTTVTYTAIDQSGNSTTCNFTVSVQLEDAELSIPQIITPDGNGVNDAWQIENIGRYHTNKVVVVDRWGSVIYSASNYNNDNTIWDGRDASGKVVPTGTYFFTISVRSGDSWIEKKGFIEIIQ</sequence>
<dbReference type="InterPro" id="IPR026341">
    <property type="entry name" value="T9SS_type_B"/>
</dbReference>
<dbReference type="InterPro" id="IPR003410">
    <property type="entry name" value="HYR_dom"/>
</dbReference>
<dbReference type="PANTHER" id="PTHR24273:SF32">
    <property type="entry name" value="HYALIN"/>
    <property type="match status" value="1"/>
</dbReference>
<evidence type="ECO:0000259" key="2">
    <source>
        <dbReference type="PROSITE" id="PS50825"/>
    </source>
</evidence>
<feature type="domain" description="HYR" evidence="2">
    <location>
        <begin position="166"/>
        <end position="244"/>
    </location>
</feature>
<name>A0A1T5KNW1_9BACT</name>